<dbReference type="InterPro" id="IPR051283">
    <property type="entry name" value="Sec_Metabolite_Acyltrans"/>
</dbReference>
<evidence type="ECO:0000313" key="3">
    <source>
        <dbReference type="Proteomes" id="UP001318860"/>
    </source>
</evidence>
<dbReference type="PANTHER" id="PTHR31896">
    <property type="entry name" value="FAMILY REGULATORY PROTEIN, PUTATIVE (AFU_ORTHOLOGUE AFUA_3G14730)-RELATED"/>
    <property type="match status" value="1"/>
</dbReference>
<dbReference type="PANTHER" id="PTHR31896:SF43">
    <property type="entry name" value="PROTEIN ENHANCED PSEUDOMONAS SUSCEPTIBILITY 1"/>
    <property type="match status" value="1"/>
</dbReference>
<evidence type="ECO:0000313" key="2">
    <source>
        <dbReference type="EMBL" id="KAK6123027.1"/>
    </source>
</evidence>
<keyword evidence="3" id="KW-1185">Reference proteome</keyword>
<dbReference type="Gene3D" id="3.30.559.10">
    <property type="entry name" value="Chloramphenicol acetyltransferase-like domain"/>
    <property type="match status" value="3"/>
</dbReference>
<evidence type="ECO:0008006" key="4">
    <source>
        <dbReference type="Google" id="ProtNLM"/>
    </source>
</evidence>
<dbReference type="InterPro" id="IPR023213">
    <property type="entry name" value="CAT-like_dom_sf"/>
</dbReference>
<sequence length="374" mass="41339">MTKIEVISSCTLVGTANESHPVAKSRLELTPWDLLFLQIDPIQKGLLFHKPNESQEFQKNIIDHLINSFSRTLGFFPPLAAAWAPLRTTAITRRVSSSTATMPELSSLTLLLAPCLFPTSWKQSCSANHVVVDGACFWHFFNSWSEISCGFDKISKSPVFERRFDNGAIRFPTLEQNHLQNSVPSPLLRRVFHFCKESVAKLKAKANSKLANIRNNLSSQEACIYLLVDARARISLPEGYFGNAVYVASTETSETKVLQNGLGYAGIKINELVAQQTSEAAIKYVEDWVKNPTILRKGGIAFVISSSPRHNIYGNDFGWGKPIAVRCGKVQKFDGNMMVHPAAVSGGIDVEVCLAPETLKAMEGDVEFMEAVTI</sequence>
<comment type="caution">
    <text evidence="2">The sequence shown here is derived from an EMBL/GenBank/DDBJ whole genome shotgun (WGS) entry which is preliminary data.</text>
</comment>
<evidence type="ECO:0000256" key="1">
    <source>
        <dbReference type="ARBA" id="ARBA00022679"/>
    </source>
</evidence>
<proteinExistence type="predicted"/>
<gene>
    <name evidence="2" type="ORF">DH2020_043223</name>
</gene>
<accession>A0ABR0ULF5</accession>
<dbReference type="Proteomes" id="UP001318860">
    <property type="component" value="Unassembled WGS sequence"/>
</dbReference>
<protein>
    <recommendedName>
        <fullName evidence="4">HXXXD-type acyl-transferase family protein</fullName>
    </recommendedName>
</protein>
<name>A0ABR0ULF5_REHGL</name>
<organism evidence="2 3">
    <name type="scientific">Rehmannia glutinosa</name>
    <name type="common">Chinese foxglove</name>
    <dbReference type="NCBI Taxonomy" id="99300"/>
    <lineage>
        <taxon>Eukaryota</taxon>
        <taxon>Viridiplantae</taxon>
        <taxon>Streptophyta</taxon>
        <taxon>Embryophyta</taxon>
        <taxon>Tracheophyta</taxon>
        <taxon>Spermatophyta</taxon>
        <taxon>Magnoliopsida</taxon>
        <taxon>eudicotyledons</taxon>
        <taxon>Gunneridae</taxon>
        <taxon>Pentapetalae</taxon>
        <taxon>asterids</taxon>
        <taxon>lamiids</taxon>
        <taxon>Lamiales</taxon>
        <taxon>Orobanchaceae</taxon>
        <taxon>Rehmannieae</taxon>
        <taxon>Rehmannia</taxon>
    </lineage>
</organism>
<keyword evidence="1" id="KW-0808">Transferase</keyword>
<reference evidence="2 3" key="1">
    <citation type="journal article" date="2021" name="Comput. Struct. Biotechnol. J.">
        <title>De novo genome assembly of the potent medicinal plant Rehmannia glutinosa using nanopore technology.</title>
        <authorList>
            <person name="Ma L."/>
            <person name="Dong C."/>
            <person name="Song C."/>
            <person name="Wang X."/>
            <person name="Zheng X."/>
            <person name="Niu Y."/>
            <person name="Chen S."/>
            <person name="Feng W."/>
        </authorList>
    </citation>
    <scope>NUCLEOTIDE SEQUENCE [LARGE SCALE GENOMIC DNA]</scope>
    <source>
        <strain evidence="2">DH-2019</strain>
    </source>
</reference>
<dbReference type="Pfam" id="PF02458">
    <property type="entry name" value="Transferase"/>
    <property type="match status" value="2"/>
</dbReference>
<dbReference type="EMBL" id="JABTTQ020002607">
    <property type="protein sequence ID" value="KAK6123027.1"/>
    <property type="molecule type" value="Genomic_DNA"/>
</dbReference>